<evidence type="ECO:0000313" key="3">
    <source>
        <dbReference type="Proteomes" id="UP001146351"/>
    </source>
</evidence>
<name>A0A9W9LWP5_9EURO</name>
<dbReference type="InterPro" id="IPR046591">
    <property type="entry name" value="DUF6649"/>
</dbReference>
<sequence>MSRFELAGKKRRAEGDPDGAHPLTKRFGYLQIGNQNPGIGARAIHEHDGDPRPPIVPADAMMLDDTQHTTYIHDLDQELADPEPAKDHLVLHPVAAKLMTVPDALLSNPARGKELVLYTEPASLTVPREQDSVRRAIIESRARARAKRNQRSHSPSSTPVDVPMKSGTIVEEVNEDVGDPMDIDL</sequence>
<feature type="region of interest" description="Disordered" evidence="1">
    <location>
        <begin position="142"/>
        <end position="185"/>
    </location>
</feature>
<dbReference type="OrthoDB" id="5345504at2759"/>
<protein>
    <submittedName>
        <fullName evidence="2">Uncharacterized protein</fullName>
    </submittedName>
</protein>
<evidence type="ECO:0000256" key="1">
    <source>
        <dbReference type="SAM" id="MobiDB-lite"/>
    </source>
</evidence>
<gene>
    <name evidence="2" type="ORF">N7492_003580</name>
</gene>
<proteinExistence type="predicted"/>
<feature type="compositionally biased region" description="Acidic residues" evidence="1">
    <location>
        <begin position="172"/>
        <end position="185"/>
    </location>
</feature>
<comment type="caution">
    <text evidence="2">The sequence shown here is derived from an EMBL/GenBank/DDBJ whole genome shotgun (WGS) entry which is preliminary data.</text>
</comment>
<dbReference type="AlphaFoldDB" id="A0A9W9LWP5"/>
<reference evidence="2" key="1">
    <citation type="submission" date="2022-11" db="EMBL/GenBank/DDBJ databases">
        <authorList>
            <person name="Petersen C."/>
        </authorList>
    </citation>
    <scope>NUCLEOTIDE SEQUENCE</scope>
    <source>
        <strain evidence="2">IBT 21917</strain>
    </source>
</reference>
<reference evidence="2" key="2">
    <citation type="journal article" date="2023" name="IMA Fungus">
        <title>Comparative genomic study of the Penicillium genus elucidates a diverse pangenome and 15 lateral gene transfer events.</title>
        <authorList>
            <person name="Petersen C."/>
            <person name="Sorensen T."/>
            <person name="Nielsen M.R."/>
            <person name="Sondergaard T.E."/>
            <person name="Sorensen J.L."/>
            <person name="Fitzpatrick D.A."/>
            <person name="Frisvad J.C."/>
            <person name="Nielsen K.L."/>
        </authorList>
    </citation>
    <scope>NUCLEOTIDE SEQUENCE</scope>
    <source>
        <strain evidence="2">IBT 21917</strain>
    </source>
</reference>
<dbReference type="Pfam" id="PF20354">
    <property type="entry name" value="DUF6649"/>
    <property type="match status" value="1"/>
</dbReference>
<dbReference type="EMBL" id="JAPQKO010000002">
    <property type="protein sequence ID" value="KAJ5180370.1"/>
    <property type="molecule type" value="Genomic_DNA"/>
</dbReference>
<dbReference type="Proteomes" id="UP001146351">
    <property type="component" value="Unassembled WGS sequence"/>
</dbReference>
<evidence type="ECO:0000313" key="2">
    <source>
        <dbReference type="EMBL" id="KAJ5180370.1"/>
    </source>
</evidence>
<feature type="region of interest" description="Disordered" evidence="1">
    <location>
        <begin position="1"/>
        <end position="24"/>
    </location>
</feature>
<keyword evidence="3" id="KW-1185">Reference proteome</keyword>
<organism evidence="2 3">
    <name type="scientific">Penicillium capsulatum</name>
    <dbReference type="NCBI Taxonomy" id="69766"/>
    <lineage>
        <taxon>Eukaryota</taxon>
        <taxon>Fungi</taxon>
        <taxon>Dikarya</taxon>
        <taxon>Ascomycota</taxon>
        <taxon>Pezizomycotina</taxon>
        <taxon>Eurotiomycetes</taxon>
        <taxon>Eurotiomycetidae</taxon>
        <taxon>Eurotiales</taxon>
        <taxon>Aspergillaceae</taxon>
        <taxon>Penicillium</taxon>
    </lineage>
</organism>
<accession>A0A9W9LWP5</accession>